<keyword evidence="7" id="KW-0496">Mitochondrion</keyword>
<feature type="domain" description="Tim10-like" evidence="8">
    <location>
        <begin position="25"/>
        <end position="85"/>
    </location>
</feature>
<comment type="subcellular location">
    <subcellularLocation>
        <location evidence="7">Mitochondrion inner membrane</location>
        <topology evidence="7">Peripheral membrane protein</topology>
        <orientation evidence="7">Intermembrane side</orientation>
    </subcellularLocation>
</comment>
<dbReference type="EMBL" id="JBBJBU010000008">
    <property type="protein sequence ID" value="KAK7204288.1"/>
    <property type="molecule type" value="Genomic_DNA"/>
</dbReference>
<keyword evidence="5" id="KW-0472">Membrane</keyword>
<sequence>MAFGFGKKEESVPSTSAEIKANLQQQVTQEIRTAQAATLISKVTKSCYDLCIVNPQSTLTAADQDCINKCAGKYMQAFNVVSKEYVGRVQAERHRGNI</sequence>
<organism evidence="9 10">
    <name type="scientific">Myxozyma melibiosi</name>
    <dbReference type="NCBI Taxonomy" id="54550"/>
    <lineage>
        <taxon>Eukaryota</taxon>
        <taxon>Fungi</taxon>
        <taxon>Dikarya</taxon>
        <taxon>Ascomycota</taxon>
        <taxon>Saccharomycotina</taxon>
        <taxon>Lipomycetes</taxon>
        <taxon>Lipomycetales</taxon>
        <taxon>Lipomycetaceae</taxon>
        <taxon>Myxozyma</taxon>
    </lineage>
</organism>
<dbReference type="InterPro" id="IPR035427">
    <property type="entry name" value="Tim10-like_dom_sf"/>
</dbReference>
<proteinExistence type="inferred from homology"/>
<name>A0ABR1F5C0_9ASCO</name>
<reference evidence="9 10" key="1">
    <citation type="submission" date="2024-03" db="EMBL/GenBank/DDBJ databases">
        <title>Genome-scale model development and genomic sequencing of the oleaginous clade Lipomyces.</title>
        <authorList>
            <consortium name="Lawrence Berkeley National Laboratory"/>
            <person name="Czajka J.J."/>
            <person name="Han Y."/>
            <person name="Kim J."/>
            <person name="Mondo S.J."/>
            <person name="Hofstad B.A."/>
            <person name="Robles A."/>
            <person name="Haridas S."/>
            <person name="Riley R."/>
            <person name="LaButti K."/>
            <person name="Pangilinan J."/>
            <person name="Andreopoulos W."/>
            <person name="Lipzen A."/>
            <person name="Yan J."/>
            <person name="Wang M."/>
            <person name="Ng V."/>
            <person name="Grigoriev I.V."/>
            <person name="Spatafora J.W."/>
            <person name="Magnuson J.K."/>
            <person name="Baker S.E."/>
            <person name="Pomraning K.R."/>
        </authorList>
    </citation>
    <scope>NUCLEOTIDE SEQUENCE [LARGE SCALE GENOMIC DNA]</scope>
    <source>
        <strain evidence="9 10">Phaff 52-87</strain>
    </source>
</reference>
<evidence type="ECO:0000256" key="3">
    <source>
        <dbReference type="ARBA" id="ARBA00022927"/>
    </source>
</evidence>
<keyword evidence="2 7" id="KW-0999">Mitochondrion inner membrane</keyword>
<dbReference type="Pfam" id="PF02953">
    <property type="entry name" value="zf-Tim10_DDP"/>
    <property type="match status" value="1"/>
</dbReference>
<keyword evidence="7" id="KW-0813">Transport</keyword>
<comment type="domain">
    <text evidence="7">The twin CX3C motif contains 4 conserved Cys residues that form 2 disulfide bonds in the mitochondrial intermembrane space.</text>
</comment>
<comment type="caution">
    <text evidence="9">The sequence shown here is derived from an EMBL/GenBank/DDBJ whole genome shotgun (WGS) entry which is preliminary data.</text>
</comment>
<dbReference type="SUPFAM" id="SSF144122">
    <property type="entry name" value="Tim10-like"/>
    <property type="match status" value="1"/>
</dbReference>
<dbReference type="RefSeq" id="XP_064767321.1">
    <property type="nucleotide sequence ID" value="XM_064912950.1"/>
</dbReference>
<keyword evidence="6 7" id="KW-1015">Disulfide bond</keyword>
<evidence type="ECO:0000256" key="6">
    <source>
        <dbReference type="ARBA" id="ARBA00023157"/>
    </source>
</evidence>
<dbReference type="GeneID" id="90038462"/>
<keyword evidence="3 7" id="KW-0653">Protein transport</keyword>
<keyword evidence="7" id="KW-0143">Chaperone</keyword>
<evidence type="ECO:0000313" key="9">
    <source>
        <dbReference type="EMBL" id="KAK7204288.1"/>
    </source>
</evidence>
<keyword evidence="4 7" id="KW-0811">Translocation</keyword>
<evidence type="ECO:0000313" key="10">
    <source>
        <dbReference type="Proteomes" id="UP001498771"/>
    </source>
</evidence>
<dbReference type="Gene3D" id="1.10.287.810">
    <property type="entry name" value="Mitochondrial import inner membrane translocase subunit tim13 like domains"/>
    <property type="match status" value="1"/>
</dbReference>
<dbReference type="InterPro" id="IPR004217">
    <property type="entry name" value="Tim10-like"/>
</dbReference>
<keyword evidence="10" id="KW-1185">Reference proteome</keyword>
<evidence type="ECO:0000256" key="2">
    <source>
        <dbReference type="ARBA" id="ARBA00022792"/>
    </source>
</evidence>
<evidence type="ECO:0000256" key="1">
    <source>
        <dbReference type="ARBA" id="ARBA00006720"/>
    </source>
</evidence>
<gene>
    <name evidence="9" type="ORF">BZA70DRAFT_280421</name>
</gene>
<evidence type="ECO:0000256" key="4">
    <source>
        <dbReference type="ARBA" id="ARBA00023010"/>
    </source>
</evidence>
<accession>A0ABR1F5C0</accession>
<comment type="subunit">
    <text evidence="7">Heterohexamer.</text>
</comment>
<dbReference type="Proteomes" id="UP001498771">
    <property type="component" value="Unassembled WGS sequence"/>
</dbReference>
<comment type="function">
    <text evidence="7">Mitochondrial intermembrane chaperone that participates in the import and insertion of some multi-pass transmembrane proteins into the mitochondrial inner membrane. Also required for the transfer of beta-barrel precursors from the TOM complex to the sorting and assembly machinery (SAM complex) of the outer membrane. Acts as a chaperone-like protein that protects the hydrophobic precursors from aggregation and guide them through the mitochondrial intermembrane space.</text>
</comment>
<evidence type="ECO:0000259" key="8">
    <source>
        <dbReference type="Pfam" id="PF02953"/>
    </source>
</evidence>
<comment type="similarity">
    <text evidence="1 7">Belongs to the small Tim family.</text>
</comment>
<evidence type="ECO:0000256" key="7">
    <source>
        <dbReference type="RuleBase" id="RU367043"/>
    </source>
</evidence>
<protein>
    <recommendedName>
        <fullName evidence="7">Mitochondrial import inner membrane translocase subunit</fullName>
    </recommendedName>
</protein>
<evidence type="ECO:0000256" key="5">
    <source>
        <dbReference type="ARBA" id="ARBA00023136"/>
    </source>
</evidence>